<feature type="domain" description="Methyl-accepting transducer" evidence="6">
    <location>
        <begin position="370"/>
        <end position="599"/>
    </location>
</feature>
<evidence type="ECO:0000256" key="5">
    <source>
        <dbReference type="SAM" id="Phobius"/>
    </source>
</evidence>
<dbReference type="PANTHER" id="PTHR43531:SF14">
    <property type="entry name" value="METHYL-ACCEPTING CHEMOTAXIS PROTEIN I-RELATED"/>
    <property type="match status" value="1"/>
</dbReference>
<evidence type="ECO:0000256" key="3">
    <source>
        <dbReference type="PROSITE-ProRule" id="PRU00284"/>
    </source>
</evidence>
<dbReference type="PROSITE" id="PS50192">
    <property type="entry name" value="T_SNARE"/>
    <property type="match status" value="1"/>
</dbReference>
<protein>
    <submittedName>
        <fullName evidence="9">HAMP domain-containing protein</fullName>
    </submittedName>
</protein>
<comment type="similarity">
    <text evidence="2">Belongs to the methyl-accepting chemotaxis (MCP) protein family.</text>
</comment>
<organism evidence="9 10">
    <name type="scientific">Steroidobacter gossypii</name>
    <dbReference type="NCBI Taxonomy" id="2805490"/>
    <lineage>
        <taxon>Bacteria</taxon>
        <taxon>Pseudomonadati</taxon>
        <taxon>Pseudomonadota</taxon>
        <taxon>Gammaproteobacteria</taxon>
        <taxon>Steroidobacterales</taxon>
        <taxon>Steroidobacteraceae</taxon>
        <taxon>Steroidobacter</taxon>
    </lineage>
</organism>
<dbReference type="InterPro" id="IPR003660">
    <property type="entry name" value="HAMP_dom"/>
</dbReference>
<feature type="compositionally biased region" description="Basic and acidic residues" evidence="4">
    <location>
        <begin position="632"/>
        <end position="644"/>
    </location>
</feature>
<gene>
    <name evidence="9" type="ORF">JM946_07245</name>
</gene>
<dbReference type="CDD" id="cd11386">
    <property type="entry name" value="MCP_signal"/>
    <property type="match status" value="1"/>
</dbReference>
<dbReference type="Proteomes" id="UP000661077">
    <property type="component" value="Unassembled WGS sequence"/>
</dbReference>
<keyword evidence="3" id="KW-0807">Transducer</keyword>
<feature type="domain" description="HAMP" evidence="8">
    <location>
        <begin position="316"/>
        <end position="365"/>
    </location>
</feature>
<evidence type="ECO:0000256" key="1">
    <source>
        <dbReference type="ARBA" id="ARBA00022481"/>
    </source>
</evidence>
<keyword evidence="5" id="KW-0812">Transmembrane</keyword>
<dbReference type="InterPro" id="IPR004089">
    <property type="entry name" value="MCPsignal_dom"/>
</dbReference>
<dbReference type="RefSeq" id="WP_203166476.1">
    <property type="nucleotide sequence ID" value="NZ_JAEVLS010000001.1"/>
</dbReference>
<dbReference type="SMART" id="SM00304">
    <property type="entry name" value="HAMP"/>
    <property type="match status" value="1"/>
</dbReference>
<comment type="caution">
    <text evidence="9">The sequence shown here is derived from an EMBL/GenBank/DDBJ whole genome shotgun (WGS) entry which is preliminary data.</text>
</comment>
<keyword evidence="1" id="KW-0488">Methylation</keyword>
<evidence type="ECO:0000313" key="9">
    <source>
        <dbReference type="EMBL" id="MBM0104536.1"/>
    </source>
</evidence>
<feature type="domain" description="T-SNARE coiled-coil homology" evidence="7">
    <location>
        <begin position="529"/>
        <end position="591"/>
    </location>
</feature>
<sequence length="644" mass="68548">MSSTLDRLLAPGIRLMQVARLPIKFAIISTAFMVPLCVAVYGVASYSKSNIEFAQQEQLGTAHVASMNEFMAALAARRAGGDASANGSQALDKARALNESQGDALALKDELRALSSSWGGSDVDDLAAQALSLYGLISDNSKLTLDPDLDSYYAMAIVMDYAPKLAETAARLDAMALKIQAAGSVSGADDVAIQFIAARASTYRDSLALAIKRATAANPLLIPKLDSGAFEAVYAEFKEHAERLRRGEPDAARVGIGGKLSEQTLAMSAAATAVLDELLATRIEGFEQRRNLLLAITFIGLFLAVYLISSFYVSNLRGFAALMTRMRKLAQGDLTTNYPARGTDEIAQLIDAFNASQSQLQSLVLRIREVTGEIDGAGQQIASSNDELAQREASQSSAVRTTAERAQQVQENVQRNLDNALNGERVSDDAREVASRGNQAVGQVVQTMQAITGSSRKIGDIIGVIDEIAFQTNLLALNAAVEAARAGEQGRGFAVVASEVRNLAQRSASAANEIKKLIHASLEDVEKGASLVNGAGQTMQEILSSVQSVSHIMQQIAMASRTQSDDIAQLHQAIDRIDGDTQQNAARVEETAAVAQSLRTQVEALLDAVGMFTLSTDVSRSTAATSQATEVRQAEAKERFRSAA</sequence>
<evidence type="ECO:0000313" key="10">
    <source>
        <dbReference type="Proteomes" id="UP000661077"/>
    </source>
</evidence>
<feature type="transmembrane region" description="Helical" evidence="5">
    <location>
        <begin position="25"/>
        <end position="44"/>
    </location>
</feature>
<evidence type="ECO:0000259" key="7">
    <source>
        <dbReference type="PROSITE" id="PS50192"/>
    </source>
</evidence>
<name>A0ABS1WU90_9GAMM</name>
<dbReference type="PANTHER" id="PTHR43531">
    <property type="entry name" value="PROTEIN ICFG"/>
    <property type="match status" value="1"/>
</dbReference>
<feature type="transmembrane region" description="Helical" evidence="5">
    <location>
        <begin position="292"/>
        <end position="313"/>
    </location>
</feature>
<dbReference type="EMBL" id="JAEVLS010000001">
    <property type="protein sequence ID" value="MBM0104536.1"/>
    <property type="molecule type" value="Genomic_DNA"/>
</dbReference>
<dbReference type="Pfam" id="PF00672">
    <property type="entry name" value="HAMP"/>
    <property type="match status" value="1"/>
</dbReference>
<proteinExistence type="inferred from homology"/>
<dbReference type="InterPro" id="IPR051310">
    <property type="entry name" value="MCP_chemotaxis"/>
</dbReference>
<feature type="region of interest" description="Disordered" evidence="4">
    <location>
        <begin position="622"/>
        <end position="644"/>
    </location>
</feature>
<dbReference type="SUPFAM" id="SSF58104">
    <property type="entry name" value="Methyl-accepting chemotaxis protein (MCP) signaling domain"/>
    <property type="match status" value="1"/>
</dbReference>
<keyword evidence="5" id="KW-1133">Transmembrane helix</keyword>
<evidence type="ECO:0000259" key="6">
    <source>
        <dbReference type="PROSITE" id="PS50111"/>
    </source>
</evidence>
<dbReference type="CDD" id="cd06225">
    <property type="entry name" value="HAMP"/>
    <property type="match status" value="1"/>
</dbReference>
<accession>A0ABS1WU90</accession>
<keyword evidence="5" id="KW-0472">Membrane</keyword>
<dbReference type="Pfam" id="PF00015">
    <property type="entry name" value="MCPsignal"/>
    <property type="match status" value="1"/>
</dbReference>
<evidence type="ECO:0000256" key="4">
    <source>
        <dbReference type="SAM" id="MobiDB-lite"/>
    </source>
</evidence>
<dbReference type="Gene3D" id="1.10.287.950">
    <property type="entry name" value="Methyl-accepting chemotaxis protein"/>
    <property type="match status" value="1"/>
</dbReference>
<keyword evidence="10" id="KW-1185">Reference proteome</keyword>
<dbReference type="InterPro" id="IPR000727">
    <property type="entry name" value="T_SNARE_dom"/>
</dbReference>
<dbReference type="PROSITE" id="PS50885">
    <property type="entry name" value="HAMP"/>
    <property type="match status" value="1"/>
</dbReference>
<evidence type="ECO:0000256" key="2">
    <source>
        <dbReference type="ARBA" id="ARBA00029447"/>
    </source>
</evidence>
<evidence type="ECO:0000259" key="8">
    <source>
        <dbReference type="PROSITE" id="PS50885"/>
    </source>
</evidence>
<dbReference type="SMART" id="SM00283">
    <property type="entry name" value="MA"/>
    <property type="match status" value="1"/>
</dbReference>
<dbReference type="PROSITE" id="PS50111">
    <property type="entry name" value="CHEMOTAXIS_TRANSDUC_2"/>
    <property type="match status" value="1"/>
</dbReference>
<reference evidence="9 10" key="1">
    <citation type="journal article" date="2021" name="Int. J. Syst. Evol. Microbiol.">
        <title>Steroidobacter gossypii sp. nov., isolated from soil of cotton cropping field.</title>
        <authorList>
            <person name="Huang R."/>
            <person name="Yang S."/>
            <person name="Zhen C."/>
            <person name="Liu W."/>
        </authorList>
    </citation>
    <scope>NUCLEOTIDE SEQUENCE [LARGE SCALE GENOMIC DNA]</scope>
    <source>
        <strain evidence="9 10">S1-65</strain>
    </source>
</reference>